<dbReference type="Proteomes" id="UP001431217">
    <property type="component" value="Unassembled WGS sequence"/>
</dbReference>
<gene>
    <name evidence="1" type="ORF">M2650_08185</name>
</gene>
<dbReference type="RefSeq" id="WP_249473196.1">
    <property type="nucleotide sequence ID" value="NZ_JAMBEP010000001.1"/>
</dbReference>
<name>A0ABT0MIA6_9GAMM</name>
<protein>
    <submittedName>
        <fullName evidence="1">Uncharacterized protein</fullName>
    </submittedName>
</protein>
<comment type="caution">
    <text evidence="1">The sequence shown here is derived from an EMBL/GenBank/DDBJ whole genome shotgun (WGS) entry which is preliminary data.</text>
</comment>
<organism evidence="1 2">
    <name type="scientific">Luteimonas galliterrae</name>
    <dbReference type="NCBI Taxonomy" id="2940486"/>
    <lineage>
        <taxon>Bacteria</taxon>
        <taxon>Pseudomonadati</taxon>
        <taxon>Pseudomonadota</taxon>
        <taxon>Gammaproteobacteria</taxon>
        <taxon>Lysobacterales</taxon>
        <taxon>Lysobacteraceae</taxon>
        <taxon>Luteimonas</taxon>
    </lineage>
</organism>
<keyword evidence="2" id="KW-1185">Reference proteome</keyword>
<accession>A0ABT0MIA6</accession>
<dbReference type="EMBL" id="JAMBEP010000001">
    <property type="protein sequence ID" value="MCL1634607.1"/>
    <property type="molecule type" value="Genomic_DNA"/>
</dbReference>
<reference evidence="1 2" key="1">
    <citation type="submission" date="2022-05" db="EMBL/GenBank/DDBJ databases">
        <title>Luteimonas sp. SX5, whole genome shotgun sequencing project.</title>
        <authorList>
            <person name="Zhao G."/>
            <person name="Shen L."/>
        </authorList>
    </citation>
    <scope>NUCLEOTIDE SEQUENCE [LARGE SCALE GENOMIC DNA]</scope>
    <source>
        <strain evidence="1 2">SX5</strain>
    </source>
</reference>
<evidence type="ECO:0000313" key="2">
    <source>
        <dbReference type="Proteomes" id="UP001431217"/>
    </source>
</evidence>
<proteinExistence type="predicted"/>
<evidence type="ECO:0000313" key="1">
    <source>
        <dbReference type="EMBL" id="MCL1634607.1"/>
    </source>
</evidence>
<sequence length="89" mass="9579">MSWDAFQRDALDALGHTLYRLGGAESPPPPDPATMTALQRAVLRAAGHRDPGDAALQPMLAAAQRLRADPAGKRSLWPRLRALRREAGG</sequence>